<dbReference type="AlphaFoldDB" id="A0A7J9JDX9"/>
<name>A0A7J9JDX9_9ROSI</name>
<keyword evidence="4" id="KW-0238">DNA-binding</keyword>
<evidence type="ECO:0000256" key="3">
    <source>
        <dbReference type="ARBA" id="ARBA00022853"/>
    </source>
</evidence>
<evidence type="ECO:0000256" key="8">
    <source>
        <dbReference type="SAM" id="MobiDB-lite"/>
    </source>
</evidence>
<dbReference type="Gene3D" id="1.10.10.60">
    <property type="entry name" value="Homeodomain-like"/>
    <property type="match status" value="1"/>
</dbReference>
<evidence type="ECO:0000256" key="2">
    <source>
        <dbReference type="ARBA" id="ARBA00008913"/>
    </source>
</evidence>
<dbReference type="FunFam" id="1.10.10.60:FF:000578">
    <property type="entry name" value="Helicase/SANT-associated, DNA binding protein"/>
    <property type="match status" value="1"/>
</dbReference>
<proteinExistence type="inferred from homology"/>
<keyword evidence="11" id="KW-1185">Reference proteome</keyword>
<evidence type="ECO:0000256" key="1">
    <source>
        <dbReference type="ARBA" id="ARBA00004123"/>
    </source>
</evidence>
<dbReference type="PANTHER" id="PTHR46774">
    <property type="entry name" value="CHROMATIN MODIFICATION-RELATED PROTEIN EAF1 A-RELATED"/>
    <property type="match status" value="1"/>
</dbReference>
<dbReference type="GO" id="GO:0006325">
    <property type="term" value="P:chromatin organization"/>
    <property type="evidence" value="ECO:0007669"/>
    <property type="project" value="UniProtKB-KW"/>
</dbReference>
<dbReference type="InterPro" id="IPR009057">
    <property type="entry name" value="Homeodomain-like_sf"/>
</dbReference>
<dbReference type="GO" id="GO:0005634">
    <property type="term" value="C:nucleus"/>
    <property type="evidence" value="ECO:0007669"/>
    <property type="project" value="UniProtKB-SubCell"/>
</dbReference>
<comment type="subcellular location">
    <subcellularLocation>
        <location evidence="1">Nucleus</location>
    </subcellularLocation>
</comment>
<comment type="similarity">
    <text evidence="2">Belongs to the EAF1 family.</text>
</comment>
<dbReference type="PANTHER" id="PTHR46774:SF3">
    <property type="entry name" value="CHROMATIN MODIFICATION-RELATED PROTEIN EAF1 A-RELATED"/>
    <property type="match status" value="1"/>
</dbReference>
<organism evidence="10 11">
    <name type="scientific">Gossypium armourianum</name>
    <dbReference type="NCBI Taxonomy" id="34283"/>
    <lineage>
        <taxon>Eukaryota</taxon>
        <taxon>Viridiplantae</taxon>
        <taxon>Streptophyta</taxon>
        <taxon>Embryophyta</taxon>
        <taxon>Tracheophyta</taxon>
        <taxon>Spermatophyta</taxon>
        <taxon>Magnoliopsida</taxon>
        <taxon>eudicotyledons</taxon>
        <taxon>Gunneridae</taxon>
        <taxon>Pentapetalae</taxon>
        <taxon>rosids</taxon>
        <taxon>malvids</taxon>
        <taxon>Malvales</taxon>
        <taxon>Malvaceae</taxon>
        <taxon>Malvoideae</taxon>
        <taxon>Gossypium</taxon>
    </lineage>
</organism>
<evidence type="ECO:0000313" key="10">
    <source>
        <dbReference type="EMBL" id="MBA0832148.1"/>
    </source>
</evidence>
<dbReference type="CDD" id="cd00167">
    <property type="entry name" value="SANT"/>
    <property type="match status" value="1"/>
</dbReference>
<evidence type="ECO:0000313" key="11">
    <source>
        <dbReference type="Proteomes" id="UP000593575"/>
    </source>
</evidence>
<feature type="non-terminal residue" evidence="10">
    <location>
        <position position="239"/>
    </location>
</feature>
<dbReference type="InterPro" id="IPR044798">
    <property type="entry name" value="EAF1A/B"/>
</dbReference>
<keyword evidence="3" id="KW-0156">Chromatin regulator</keyword>
<comment type="function">
    <text evidence="6">Component of the NuA4 histone acetyltransferase complex which is involved in transcriptional activation of selected genes principally by acetylation of nucleosomal histone H4 and H2A.</text>
</comment>
<accession>A0A7J9JDX9</accession>
<dbReference type="SMART" id="SM00717">
    <property type="entry name" value="SANT"/>
    <property type="match status" value="1"/>
</dbReference>
<evidence type="ECO:0000256" key="7">
    <source>
        <dbReference type="ARBA" id="ARBA00062794"/>
    </source>
</evidence>
<keyword evidence="5" id="KW-0539">Nucleus</keyword>
<dbReference type="GO" id="GO:0003677">
    <property type="term" value="F:DNA binding"/>
    <property type="evidence" value="ECO:0007669"/>
    <property type="project" value="UniProtKB-KW"/>
</dbReference>
<dbReference type="PROSITE" id="PS50090">
    <property type="entry name" value="MYB_LIKE"/>
    <property type="match status" value="1"/>
</dbReference>
<dbReference type="GO" id="GO:0035267">
    <property type="term" value="C:NuA4 histone acetyltransferase complex"/>
    <property type="evidence" value="ECO:0007669"/>
    <property type="project" value="InterPro"/>
</dbReference>
<feature type="compositionally biased region" description="Polar residues" evidence="8">
    <location>
        <begin position="33"/>
        <end position="45"/>
    </location>
</feature>
<dbReference type="GO" id="GO:0048510">
    <property type="term" value="P:regulation of timing of transition from vegetative to reproductive phase"/>
    <property type="evidence" value="ECO:0007669"/>
    <property type="project" value="UniProtKB-ARBA"/>
</dbReference>
<evidence type="ECO:0000256" key="4">
    <source>
        <dbReference type="ARBA" id="ARBA00023125"/>
    </source>
</evidence>
<dbReference type="EMBL" id="JABFAE010000007">
    <property type="protein sequence ID" value="MBA0832148.1"/>
    <property type="molecule type" value="Genomic_DNA"/>
</dbReference>
<sequence>GSAYDQGWQLESTVHSEQRDYSKKRSESHHFDSNGSSVLYGQQNAKKLKLMKQQPDNAFDINPSGSIPSPVGSQMSNMSNPNKIIRLIHGRDRGRKAKTSKMSAGEPGSGCPWSLFEDQALVVLVHDMGPNWELISDAINSTLQFKCIFRKPKECKERHKNLMDRSGDGADSADDSGSSQPYPSTLPGIPKGSARQLFQRLQGPMEEDTLKSHFEKIIHIGKKQHYRRNQVHMGYISNL</sequence>
<dbReference type="Pfam" id="PF13921">
    <property type="entry name" value="Myb_DNA-bind_6"/>
    <property type="match status" value="1"/>
</dbReference>
<dbReference type="SUPFAM" id="SSF46689">
    <property type="entry name" value="Homeodomain-like"/>
    <property type="match status" value="1"/>
</dbReference>
<dbReference type="Proteomes" id="UP000593575">
    <property type="component" value="Unassembled WGS sequence"/>
</dbReference>
<evidence type="ECO:0000256" key="6">
    <source>
        <dbReference type="ARBA" id="ARBA00057743"/>
    </source>
</evidence>
<feature type="region of interest" description="Disordered" evidence="8">
    <location>
        <begin position="1"/>
        <end position="46"/>
    </location>
</feature>
<reference evidence="10 11" key="1">
    <citation type="journal article" date="2019" name="Genome Biol. Evol.">
        <title>Insights into the evolution of the New World diploid cottons (Gossypium, subgenus Houzingenia) based on genome sequencing.</title>
        <authorList>
            <person name="Grover C.E."/>
            <person name="Arick M.A. 2nd"/>
            <person name="Thrash A."/>
            <person name="Conover J.L."/>
            <person name="Sanders W.S."/>
            <person name="Peterson D.G."/>
            <person name="Frelichowski J.E."/>
            <person name="Scheffler J.A."/>
            <person name="Scheffler B.E."/>
            <person name="Wendel J.F."/>
        </authorList>
    </citation>
    <scope>NUCLEOTIDE SEQUENCE [LARGE SCALE GENOMIC DNA]</scope>
    <source>
        <strain evidence="10">6</strain>
        <tissue evidence="10">Leaf</tissue>
    </source>
</reference>
<evidence type="ECO:0000259" key="9">
    <source>
        <dbReference type="PROSITE" id="PS50090"/>
    </source>
</evidence>
<protein>
    <recommendedName>
        <fullName evidence="9">Myb-like domain-containing protein</fullName>
    </recommendedName>
</protein>
<dbReference type="GO" id="GO:0009909">
    <property type="term" value="P:regulation of flower development"/>
    <property type="evidence" value="ECO:0007669"/>
    <property type="project" value="UniProtKB-ARBA"/>
</dbReference>
<comment type="subunit">
    <text evidence="7">Component of the NuA4 histone acetyltransferase complex. Interacts with ARP4 and SWC4, and (via HSA domain) with TAF14 and TAF14B.</text>
</comment>
<comment type="caution">
    <text evidence="10">The sequence shown here is derived from an EMBL/GenBank/DDBJ whole genome shotgun (WGS) entry which is preliminary data.</text>
</comment>
<feature type="compositionally biased region" description="Basic and acidic residues" evidence="8">
    <location>
        <begin position="14"/>
        <end position="32"/>
    </location>
</feature>
<dbReference type="InterPro" id="IPR001005">
    <property type="entry name" value="SANT/Myb"/>
</dbReference>
<feature type="domain" description="Myb-like" evidence="9">
    <location>
        <begin position="112"/>
        <end position="163"/>
    </location>
</feature>
<gene>
    <name evidence="10" type="ORF">Goarm_016555</name>
</gene>
<feature type="region of interest" description="Disordered" evidence="8">
    <location>
        <begin position="162"/>
        <end position="191"/>
    </location>
</feature>
<evidence type="ECO:0000256" key="5">
    <source>
        <dbReference type="ARBA" id="ARBA00023242"/>
    </source>
</evidence>